<dbReference type="Proteomes" id="UP000251692">
    <property type="component" value="Unassembled WGS sequence"/>
</dbReference>
<dbReference type="EMBL" id="QMDV01000001">
    <property type="protein sequence ID" value="RAU83711.1"/>
    <property type="molecule type" value="Genomic_DNA"/>
</dbReference>
<keyword evidence="3" id="KW-1185">Reference proteome</keyword>
<dbReference type="AlphaFoldDB" id="A0A364RHD5"/>
<keyword evidence="1" id="KW-0732">Signal</keyword>
<protein>
    <submittedName>
        <fullName evidence="2">Uncharacterized protein</fullName>
    </submittedName>
</protein>
<sequence length="490" mass="56360">MGKVRFLFAAFLFFVATVLQAQMPAQPVRLELPLNAAETWVEVIPVPDSSLLLYHKTSNAWGSKSTFHFTKYDARLEETWAAVADLHADAEFVRHYTEAPYTYLVFRENIENDFSFVRLHLKTGDVQLQKYKLSDINAIYEFNVLQGRYFLIGRNPKNGKPILLFKNPNQEETKILPSVYGDESTFSDLLTDHANGRVDAVMSESNGRVSRLQLKSFDANGNLLRSNFILPQNEKSLLNAEATPGDSTTQLLLGNYGTRDIRYTQGFFTAATNLTSEVYFYNLLQLKNFFKYLKPRREERTRKREAARLKAGQEPTNRYRLLLHDLLITPTGYVLAAEVYFPNYSNGNSGLSRTINYKREASIYKRTHAVALGFDKNGLLLWDNAFPIKNVETTELVHAVEVGYKPDGKVIIAYPKDKVIHYRIFDQDQYTTEETEVELLPYAKDEKITETQESYLVNWYGGNFAAYGFQRIRTENGPMRSVFYINKLNF</sequence>
<feature type="chain" id="PRO_5016586078" evidence="1">
    <location>
        <begin position="22"/>
        <end position="490"/>
    </location>
</feature>
<reference evidence="2 3" key="1">
    <citation type="submission" date="2018-06" db="EMBL/GenBank/DDBJ databases">
        <authorList>
            <person name="Liu Z.-W."/>
        </authorList>
    </citation>
    <scope>NUCLEOTIDE SEQUENCE [LARGE SCALE GENOMIC DNA]</scope>
    <source>
        <strain evidence="2 3">2b14</strain>
    </source>
</reference>
<dbReference type="OrthoDB" id="1059469at2"/>
<dbReference type="RefSeq" id="WP_112303749.1">
    <property type="nucleotide sequence ID" value="NZ_QMDV01000001.1"/>
</dbReference>
<evidence type="ECO:0000313" key="3">
    <source>
        <dbReference type="Proteomes" id="UP000251692"/>
    </source>
</evidence>
<accession>A0A364RHD5</accession>
<organism evidence="2 3">
    <name type="scientific">Pontibacter arcticus</name>
    <dbReference type="NCBI Taxonomy" id="2080288"/>
    <lineage>
        <taxon>Bacteria</taxon>
        <taxon>Pseudomonadati</taxon>
        <taxon>Bacteroidota</taxon>
        <taxon>Cytophagia</taxon>
        <taxon>Cytophagales</taxon>
        <taxon>Hymenobacteraceae</taxon>
        <taxon>Pontibacter</taxon>
    </lineage>
</organism>
<evidence type="ECO:0000313" key="2">
    <source>
        <dbReference type="EMBL" id="RAU83711.1"/>
    </source>
</evidence>
<gene>
    <name evidence="2" type="ORF">DP923_01160</name>
</gene>
<proteinExistence type="predicted"/>
<reference evidence="2 3" key="2">
    <citation type="submission" date="2018-07" db="EMBL/GenBank/DDBJ databases">
        <title>Pontibacter sp. 2b14 genomic sequence and assembly.</title>
        <authorList>
            <person name="Du Z.-J."/>
        </authorList>
    </citation>
    <scope>NUCLEOTIDE SEQUENCE [LARGE SCALE GENOMIC DNA]</scope>
    <source>
        <strain evidence="2 3">2b14</strain>
    </source>
</reference>
<evidence type="ECO:0000256" key="1">
    <source>
        <dbReference type="SAM" id="SignalP"/>
    </source>
</evidence>
<name>A0A364RHD5_9BACT</name>
<comment type="caution">
    <text evidence="2">The sequence shown here is derived from an EMBL/GenBank/DDBJ whole genome shotgun (WGS) entry which is preliminary data.</text>
</comment>
<feature type="signal peptide" evidence="1">
    <location>
        <begin position="1"/>
        <end position="21"/>
    </location>
</feature>